<feature type="chain" id="PRO_5002431750" evidence="1">
    <location>
        <begin position="26"/>
        <end position="44"/>
    </location>
</feature>
<reference evidence="2" key="2">
    <citation type="journal article" date="2015" name="Fish Shellfish Immunol.">
        <title>Early steps in the European eel (Anguilla anguilla)-Vibrio vulnificus interaction in the gills: Role of the RtxA13 toxin.</title>
        <authorList>
            <person name="Callol A."/>
            <person name="Pajuelo D."/>
            <person name="Ebbesson L."/>
            <person name="Teles M."/>
            <person name="MacKenzie S."/>
            <person name="Amaro C."/>
        </authorList>
    </citation>
    <scope>NUCLEOTIDE SEQUENCE</scope>
</reference>
<dbReference type="EMBL" id="GBXM01094693">
    <property type="protein sequence ID" value="JAH13884.1"/>
    <property type="molecule type" value="Transcribed_RNA"/>
</dbReference>
<reference evidence="2" key="1">
    <citation type="submission" date="2014-11" db="EMBL/GenBank/DDBJ databases">
        <authorList>
            <person name="Amaro Gonzalez C."/>
        </authorList>
    </citation>
    <scope>NUCLEOTIDE SEQUENCE</scope>
</reference>
<evidence type="ECO:0000256" key="1">
    <source>
        <dbReference type="SAM" id="SignalP"/>
    </source>
</evidence>
<sequence length="44" mass="4874">MYQFKGSASSKLLLHLLTCFSMCLSTFDIKCKHALCTPCSTLNS</sequence>
<feature type="signal peptide" evidence="1">
    <location>
        <begin position="1"/>
        <end position="25"/>
    </location>
</feature>
<protein>
    <submittedName>
        <fullName evidence="2">Uncharacterized protein</fullName>
    </submittedName>
</protein>
<proteinExistence type="predicted"/>
<evidence type="ECO:0000313" key="2">
    <source>
        <dbReference type="EMBL" id="JAH13884.1"/>
    </source>
</evidence>
<accession>A0A0E9QAV5</accession>
<keyword evidence="1" id="KW-0732">Signal</keyword>
<dbReference type="AlphaFoldDB" id="A0A0E9QAV5"/>
<name>A0A0E9QAV5_ANGAN</name>
<organism evidence="2">
    <name type="scientific">Anguilla anguilla</name>
    <name type="common">European freshwater eel</name>
    <name type="synonym">Muraena anguilla</name>
    <dbReference type="NCBI Taxonomy" id="7936"/>
    <lineage>
        <taxon>Eukaryota</taxon>
        <taxon>Metazoa</taxon>
        <taxon>Chordata</taxon>
        <taxon>Craniata</taxon>
        <taxon>Vertebrata</taxon>
        <taxon>Euteleostomi</taxon>
        <taxon>Actinopterygii</taxon>
        <taxon>Neopterygii</taxon>
        <taxon>Teleostei</taxon>
        <taxon>Anguilliformes</taxon>
        <taxon>Anguillidae</taxon>
        <taxon>Anguilla</taxon>
    </lineage>
</organism>